<name>A0A2I3CQB7_VIBAX</name>
<sequence length="57" mass="6377">MLDVNLKEDDLRNRVAGSAANVSVIRRFTLNLVRLQSKKYSVGAEAKPSVSERHSSY</sequence>
<dbReference type="EMBL" id="CP006719">
    <property type="protein sequence ID" value="AGV19775.1"/>
    <property type="molecule type" value="Genomic_DNA"/>
</dbReference>
<dbReference type="Proteomes" id="UP000016714">
    <property type="component" value="Chromosome 2"/>
</dbReference>
<protein>
    <submittedName>
        <fullName evidence="1">Uncharacterized protein</fullName>
    </submittedName>
</protein>
<reference evidence="1 2" key="1">
    <citation type="journal article" date="2015" name="Genome Announc.">
        <title>Complete genome sequence of Vibrio alginolyticus ATCC 17749.</title>
        <authorList>
            <person name="Liu X.F."/>
            <person name="Cao Y."/>
            <person name="Zhang H.L."/>
            <person name="Chen Y.J."/>
            <person name="Hu C.J."/>
        </authorList>
    </citation>
    <scope>NUCLEOTIDE SEQUENCE [LARGE SCALE GENOMIC DNA]</scope>
    <source>
        <strain evidence="2">ATCC 17749 / DSM 2171 / NBRC 15630 / NCIMB 1903 / NCTC 12160 / XII-53</strain>
    </source>
</reference>
<evidence type="ECO:0000313" key="2">
    <source>
        <dbReference type="Proteomes" id="UP000016714"/>
    </source>
</evidence>
<dbReference type="HOGENOM" id="CLU_2995435_0_0_6"/>
<evidence type="ECO:0000313" key="1">
    <source>
        <dbReference type="EMBL" id="AGV19775.1"/>
    </source>
</evidence>
<dbReference type="KEGG" id="vag:N646_3966"/>
<organism evidence="1 2">
    <name type="scientific">Vibrio alginolyticus (strain ATCC 17749 / DSM 2171 / NBRC 15630 / NCIMB 1903 / NCTC 12160 / XII-53)</name>
    <dbReference type="NCBI Taxonomy" id="1219076"/>
    <lineage>
        <taxon>Bacteria</taxon>
        <taxon>Pseudomonadati</taxon>
        <taxon>Pseudomonadota</taxon>
        <taxon>Gammaproteobacteria</taxon>
        <taxon>Vibrionales</taxon>
        <taxon>Vibrionaceae</taxon>
        <taxon>Vibrio</taxon>
    </lineage>
</organism>
<dbReference type="AlphaFoldDB" id="A0A2I3CQB7"/>
<accession>A0A2I3CQB7</accession>
<proteinExistence type="predicted"/>
<gene>
    <name evidence="1" type="ORF">N646_3966</name>
</gene>
<dbReference type="RefSeq" id="WP_017821908.1">
    <property type="nucleotide sequence ID" value="NZ_BATK01000002.1"/>
</dbReference>